<gene>
    <name evidence="3" type="ORF">GCM10008088_06190</name>
</gene>
<comment type="caution">
    <text evidence="3">The sequence shown here is derived from an EMBL/GenBank/DDBJ whole genome shotgun (WGS) entry which is preliminary data.</text>
</comment>
<evidence type="ECO:0000313" key="3">
    <source>
        <dbReference type="EMBL" id="GGZ47390.1"/>
    </source>
</evidence>
<dbReference type="InterPro" id="IPR050553">
    <property type="entry name" value="Thioredoxin_ResA/DsbE_sf"/>
</dbReference>
<dbReference type="PANTHER" id="PTHR42852">
    <property type="entry name" value="THIOL:DISULFIDE INTERCHANGE PROTEIN DSBE"/>
    <property type="match status" value="1"/>
</dbReference>
<dbReference type="GeneID" id="94368273"/>
<dbReference type="SUPFAM" id="SSF52833">
    <property type="entry name" value="Thioredoxin-like"/>
    <property type="match status" value="1"/>
</dbReference>
<feature type="domain" description="Thioredoxin" evidence="2">
    <location>
        <begin position="21"/>
        <end position="168"/>
    </location>
</feature>
<keyword evidence="1" id="KW-0676">Redox-active center</keyword>
<dbReference type="InterPro" id="IPR036249">
    <property type="entry name" value="Thioredoxin-like_sf"/>
</dbReference>
<evidence type="ECO:0000259" key="2">
    <source>
        <dbReference type="PROSITE" id="PS51352"/>
    </source>
</evidence>
<dbReference type="PROSITE" id="PS51352">
    <property type="entry name" value="THIOREDOXIN_2"/>
    <property type="match status" value="1"/>
</dbReference>
<dbReference type="PROSITE" id="PS00194">
    <property type="entry name" value="THIOREDOXIN_1"/>
    <property type="match status" value="1"/>
</dbReference>
<accession>A0ABQ3BJ05</accession>
<dbReference type="Gene3D" id="3.40.30.10">
    <property type="entry name" value="Glutaredoxin"/>
    <property type="match status" value="1"/>
</dbReference>
<dbReference type="CDD" id="cd02966">
    <property type="entry name" value="TlpA_like_family"/>
    <property type="match status" value="1"/>
</dbReference>
<protein>
    <recommendedName>
        <fullName evidence="2">Thioredoxin domain-containing protein</fullName>
    </recommendedName>
</protein>
<dbReference type="PANTHER" id="PTHR42852:SF13">
    <property type="entry name" value="PROTEIN DIPZ"/>
    <property type="match status" value="1"/>
</dbReference>
<sequence length="170" mass="19905">MIKRILVLIIICCVACVDEKPKENSATEEVAVKIPTYNFEELEKNLPTDQEKTYVVNFWATWCAPCVEELPHFLELNNKKDVEVILVSLDMPKMKETQLVPFVKKRNIKAKVVLLDDPRSNVWIPKVDENWDGAIPATLIYNTKNRKFYPRKFDTYQDLLDEVENFKNEI</sequence>
<organism evidence="3 4">
    <name type="scientific">Mesonia mobilis</name>
    <dbReference type="NCBI Taxonomy" id="369791"/>
    <lineage>
        <taxon>Bacteria</taxon>
        <taxon>Pseudomonadati</taxon>
        <taxon>Bacteroidota</taxon>
        <taxon>Flavobacteriia</taxon>
        <taxon>Flavobacteriales</taxon>
        <taxon>Flavobacteriaceae</taxon>
        <taxon>Mesonia</taxon>
    </lineage>
</organism>
<dbReference type="InterPro" id="IPR017937">
    <property type="entry name" value="Thioredoxin_CS"/>
</dbReference>
<proteinExistence type="predicted"/>
<reference evidence="4" key="1">
    <citation type="journal article" date="2019" name="Int. J. Syst. Evol. Microbiol.">
        <title>The Global Catalogue of Microorganisms (GCM) 10K type strain sequencing project: providing services to taxonomists for standard genome sequencing and annotation.</title>
        <authorList>
            <consortium name="The Broad Institute Genomics Platform"/>
            <consortium name="The Broad Institute Genome Sequencing Center for Infectious Disease"/>
            <person name="Wu L."/>
            <person name="Ma J."/>
        </authorList>
    </citation>
    <scope>NUCLEOTIDE SEQUENCE [LARGE SCALE GENOMIC DNA]</scope>
    <source>
        <strain evidence="4">KCTC 12708</strain>
    </source>
</reference>
<dbReference type="RefSeq" id="WP_027886217.1">
    <property type="nucleotide sequence ID" value="NZ_BMWY01000001.1"/>
</dbReference>
<dbReference type="Pfam" id="PF00578">
    <property type="entry name" value="AhpC-TSA"/>
    <property type="match status" value="1"/>
</dbReference>
<evidence type="ECO:0000256" key="1">
    <source>
        <dbReference type="ARBA" id="ARBA00023284"/>
    </source>
</evidence>
<name>A0ABQ3BJ05_9FLAO</name>
<dbReference type="EMBL" id="BMWY01000001">
    <property type="protein sequence ID" value="GGZ47390.1"/>
    <property type="molecule type" value="Genomic_DNA"/>
</dbReference>
<evidence type="ECO:0000313" key="4">
    <source>
        <dbReference type="Proteomes" id="UP000615593"/>
    </source>
</evidence>
<dbReference type="InterPro" id="IPR000866">
    <property type="entry name" value="AhpC/TSA"/>
</dbReference>
<keyword evidence="4" id="KW-1185">Reference proteome</keyword>
<dbReference type="InterPro" id="IPR013766">
    <property type="entry name" value="Thioredoxin_domain"/>
</dbReference>
<dbReference type="Proteomes" id="UP000615593">
    <property type="component" value="Unassembled WGS sequence"/>
</dbReference>